<feature type="domain" description="Putative aromatic acid exporter C-terminal" evidence="7">
    <location>
        <begin position="149"/>
        <end position="312"/>
    </location>
</feature>
<gene>
    <name evidence="8" type="ORF">A6K76_02195</name>
</gene>
<dbReference type="Gene3D" id="1.20.120.940">
    <property type="entry name" value="Putative aromatic acid exporter, C-terminal domain"/>
    <property type="match status" value="1"/>
</dbReference>
<keyword evidence="3 6" id="KW-0812">Transmembrane</keyword>
<accession>A0A1C0YUT2</accession>
<dbReference type="InterPro" id="IPR052984">
    <property type="entry name" value="UPF0421"/>
</dbReference>
<dbReference type="InterPro" id="IPR021062">
    <property type="entry name" value="ArAE_1_C"/>
</dbReference>
<dbReference type="Pfam" id="PF11728">
    <property type="entry name" value="ArAE_1_C"/>
    <property type="match status" value="1"/>
</dbReference>
<feature type="transmembrane region" description="Helical" evidence="6">
    <location>
        <begin position="15"/>
        <end position="42"/>
    </location>
</feature>
<reference evidence="8 9" key="1">
    <citation type="submission" date="2016-07" db="EMBL/GenBank/DDBJ databases">
        <title>Caryophanon latum genome sequencing.</title>
        <authorList>
            <person name="Verma A."/>
            <person name="Pal Y."/>
            <person name="Krishnamurthi S."/>
        </authorList>
    </citation>
    <scope>NUCLEOTIDE SEQUENCE [LARGE SCALE GENOMIC DNA]</scope>
    <source>
        <strain evidence="8 9">DSM 14151</strain>
    </source>
</reference>
<keyword evidence="5 6" id="KW-0472">Membrane</keyword>
<evidence type="ECO:0000256" key="3">
    <source>
        <dbReference type="ARBA" id="ARBA00022692"/>
    </source>
</evidence>
<name>A0A1C0YUT2_9BACL</name>
<dbReference type="Pfam" id="PF06081">
    <property type="entry name" value="ArAE_1"/>
    <property type="match status" value="1"/>
</dbReference>
<dbReference type="EMBL" id="MATO01000034">
    <property type="protein sequence ID" value="OCS90884.1"/>
    <property type="molecule type" value="Genomic_DNA"/>
</dbReference>
<evidence type="ECO:0000256" key="5">
    <source>
        <dbReference type="ARBA" id="ARBA00023136"/>
    </source>
</evidence>
<dbReference type="RefSeq" id="WP_066464381.1">
    <property type="nucleotide sequence ID" value="NZ_MATO01000034.1"/>
</dbReference>
<comment type="subcellular location">
    <subcellularLocation>
        <location evidence="1">Cell membrane</location>
        <topology evidence="1">Multi-pass membrane protein</topology>
    </subcellularLocation>
</comment>
<feature type="transmembrane region" description="Helical" evidence="6">
    <location>
        <begin position="54"/>
        <end position="72"/>
    </location>
</feature>
<dbReference type="AlphaFoldDB" id="A0A1C0YUT2"/>
<dbReference type="InterPro" id="IPR038323">
    <property type="entry name" value="ArAE_1_C_sf"/>
</dbReference>
<dbReference type="PANTHER" id="PTHR40064:SF1">
    <property type="entry name" value="MEMBRANE PROTEIN"/>
    <property type="match status" value="1"/>
</dbReference>
<dbReference type="GO" id="GO:0005886">
    <property type="term" value="C:plasma membrane"/>
    <property type="evidence" value="ECO:0007669"/>
    <property type="project" value="UniProtKB-SubCell"/>
</dbReference>
<keyword evidence="4 6" id="KW-1133">Transmembrane helix</keyword>
<evidence type="ECO:0000259" key="7">
    <source>
        <dbReference type="Pfam" id="PF11728"/>
    </source>
</evidence>
<sequence>MKRFSIGYRTLKTAVGVALAVAIGYYFQLDFYGSAAILTILCIQTTKKKSLHAVYTRVVASLIVLLLAYILFEWISYNALMLGVLILLLVPILVMLKVAAGFVSSAVILMHIYTVQHFTFDLLLNELAIMAIGYGVALAVNMNMPDNTRKMEQYRQQIENDYRVIFSEIVKYLRNGDALWDGRELIHAAETLNKAKALAYLEVENHLTRKENLYYTYFDMRERQLEIIERVLPKVTTLPVIVEQSELVADFIQDLGEHVHSGNTASTYRDKLDVVRAEFASMPLPKDHETFQAMAGLYAFIEEMDEYLAIKQSFKGLDIKK</sequence>
<dbReference type="InterPro" id="IPR010343">
    <property type="entry name" value="ArAE_1"/>
</dbReference>
<evidence type="ECO:0000313" key="8">
    <source>
        <dbReference type="EMBL" id="OCS90884.1"/>
    </source>
</evidence>
<dbReference type="Proteomes" id="UP000093482">
    <property type="component" value="Unassembled WGS sequence"/>
</dbReference>
<evidence type="ECO:0000256" key="6">
    <source>
        <dbReference type="SAM" id="Phobius"/>
    </source>
</evidence>
<dbReference type="OrthoDB" id="357521at2"/>
<dbReference type="SUPFAM" id="SSF158560">
    <property type="entry name" value="BH3980-like"/>
    <property type="match status" value="1"/>
</dbReference>
<protein>
    <recommendedName>
        <fullName evidence="7">Putative aromatic acid exporter C-terminal domain-containing protein</fullName>
    </recommendedName>
</protein>
<proteinExistence type="predicted"/>
<evidence type="ECO:0000256" key="4">
    <source>
        <dbReference type="ARBA" id="ARBA00022989"/>
    </source>
</evidence>
<keyword evidence="2" id="KW-1003">Cell membrane</keyword>
<feature type="transmembrane region" description="Helical" evidence="6">
    <location>
        <begin position="122"/>
        <end position="142"/>
    </location>
</feature>
<evidence type="ECO:0000256" key="1">
    <source>
        <dbReference type="ARBA" id="ARBA00004651"/>
    </source>
</evidence>
<feature type="transmembrane region" description="Helical" evidence="6">
    <location>
        <begin position="84"/>
        <end position="110"/>
    </location>
</feature>
<dbReference type="PANTHER" id="PTHR40064">
    <property type="entry name" value="MEMBRANE PROTEIN-RELATED"/>
    <property type="match status" value="1"/>
</dbReference>
<keyword evidence="9" id="KW-1185">Reference proteome</keyword>
<comment type="caution">
    <text evidence="8">The sequence shown here is derived from an EMBL/GenBank/DDBJ whole genome shotgun (WGS) entry which is preliminary data.</text>
</comment>
<evidence type="ECO:0000256" key="2">
    <source>
        <dbReference type="ARBA" id="ARBA00022475"/>
    </source>
</evidence>
<organism evidence="8 9">
    <name type="scientific">Caryophanon latum</name>
    <dbReference type="NCBI Taxonomy" id="33977"/>
    <lineage>
        <taxon>Bacteria</taxon>
        <taxon>Bacillati</taxon>
        <taxon>Bacillota</taxon>
        <taxon>Bacilli</taxon>
        <taxon>Bacillales</taxon>
        <taxon>Caryophanaceae</taxon>
        <taxon>Caryophanon</taxon>
    </lineage>
</organism>
<evidence type="ECO:0000313" key="9">
    <source>
        <dbReference type="Proteomes" id="UP000093482"/>
    </source>
</evidence>